<accession>A0A7C1FH84</accession>
<keyword evidence="1" id="KW-0812">Transmembrane</keyword>
<evidence type="ECO:0000313" key="2">
    <source>
        <dbReference type="EMBL" id="HDX32659.1"/>
    </source>
</evidence>
<feature type="transmembrane region" description="Helical" evidence="1">
    <location>
        <begin position="133"/>
        <end position="153"/>
    </location>
</feature>
<feature type="transmembrane region" description="Helical" evidence="1">
    <location>
        <begin position="21"/>
        <end position="41"/>
    </location>
</feature>
<comment type="caution">
    <text evidence="2">The sequence shown here is derived from an EMBL/GenBank/DDBJ whole genome shotgun (WGS) entry which is preliminary data.</text>
</comment>
<feature type="transmembrane region" description="Helical" evidence="1">
    <location>
        <begin position="53"/>
        <end position="76"/>
    </location>
</feature>
<gene>
    <name evidence="2" type="ORF">ENQ20_14405</name>
</gene>
<keyword evidence="1" id="KW-1133">Transmembrane helix</keyword>
<evidence type="ECO:0000256" key="1">
    <source>
        <dbReference type="SAM" id="Phobius"/>
    </source>
</evidence>
<organism evidence="2">
    <name type="scientific">Caldilinea aerophila</name>
    <dbReference type="NCBI Taxonomy" id="133453"/>
    <lineage>
        <taxon>Bacteria</taxon>
        <taxon>Bacillati</taxon>
        <taxon>Chloroflexota</taxon>
        <taxon>Caldilineae</taxon>
        <taxon>Caldilineales</taxon>
        <taxon>Caldilineaceae</taxon>
        <taxon>Caldilinea</taxon>
    </lineage>
</organism>
<proteinExistence type="predicted"/>
<protein>
    <submittedName>
        <fullName evidence="2">Uncharacterized protein</fullName>
    </submittedName>
</protein>
<dbReference type="AlphaFoldDB" id="A0A7C1FH84"/>
<name>A0A7C1FH84_9CHLR</name>
<reference evidence="2" key="1">
    <citation type="journal article" date="2020" name="mSystems">
        <title>Genome- and Community-Level Interaction Insights into Carbon Utilization and Element Cycling Functions of Hydrothermarchaeota in Hydrothermal Sediment.</title>
        <authorList>
            <person name="Zhou Z."/>
            <person name="Liu Y."/>
            <person name="Xu W."/>
            <person name="Pan J."/>
            <person name="Luo Z.H."/>
            <person name="Li M."/>
        </authorList>
    </citation>
    <scope>NUCLEOTIDE SEQUENCE [LARGE SCALE GENOMIC DNA]</scope>
    <source>
        <strain evidence="2">SpSt-289</strain>
    </source>
</reference>
<sequence length="162" mass="18598">MSAANIERREVPADLIEATPGALGMWLLASPLLLFILWAWVDIFALLSPIPWYWLDVLIGTLVFLFAIVLPFGWLAHRLVTSAPRLFQHAGWDVQPLEPVSEREMYLVRYVYRARRRASGNWQRQWLRAAQGWVYIEIAVILLGGVLMIPLFFSAVDFGFGR</sequence>
<keyword evidence="1" id="KW-0472">Membrane</keyword>
<dbReference type="EMBL" id="DSMG01000148">
    <property type="protein sequence ID" value="HDX32659.1"/>
    <property type="molecule type" value="Genomic_DNA"/>
</dbReference>